<evidence type="ECO:0000256" key="11">
    <source>
        <dbReference type="ARBA" id="ARBA00022949"/>
    </source>
</evidence>
<keyword evidence="13 21" id="KW-0472">Membrane</keyword>
<keyword evidence="4" id="KW-0597">Phosphoprotein</keyword>
<accession>A0A670IKT3</accession>
<dbReference type="FunFam" id="2.60.40.60:FF:000098">
    <property type="entry name" value="cadherin-23 isoform X1"/>
    <property type="match status" value="1"/>
</dbReference>
<evidence type="ECO:0000256" key="5">
    <source>
        <dbReference type="ARBA" id="ARBA00022692"/>
    </source>
</evidence>
<dbReference type="Proteomes" id="UP000472272">
    <property type="component" value="Chromosome 2"/>
</dbReference>
<dbReference type="GO" id="GO:0032532">
    <property type="term" value="P:regulation of microvillus length"/>
    <property type="evidence" value="ECO:0007669"/>
    <property type="project" value="Ensembl"/>
</dbReference>
<evidence type="ECO:0000256" key="9">
    <source>
        <dbReference type="ARBA" id="ARBA00022837"/>
    </source>
</evidence>
<dbReference type="GO" id="GO:0060243">
    <property type="term" value="P:negative regulation of cell growth involved in contact inhibition"/>
    <property type="evidence" value="ECO:0007669"/>
    <property type="project" value="Ensembl"/>
</dbReference>
<reference evidence="23" key="3">
    <citation type="submission" date="2025-09" db="UniProtKB">
        <authorList>
            <consortium name="Ensembl"/>
        </authorList>
    </citation>
    <scope>IDENTIFICATION</scope>
</reference>
<evidence type="ECO:0000313" key="24">
    <source>
        <dbReference type="Proteomes" id="UP000472272"/>
    </source>
</evidence>
<evidence type="ECO:0000256" key="12">
    <source>
        <dbReference type="ARBA" id="ARBA00022989"/>
    </source>
</evidence>
<feature type="domain" description="Cadherin" evidence="22">
    <location>
        <begin position="405"/>
        <end position="519"/>
    </location>
</feature>
<evidence type="ECO:0000256" key="8">
    <source>
        <dbReference type="ARBA" id="ARBA00022782"/>
    </source>
</evidence>
<feature type="domain" description="Cadherin" evidence="22">
    <location>
        <begin position="282"/>
        <end position="390"/>
    </location>
</feature>
<evidence type="ECO:0000256" key="17">
    <source>
        <dbReference type="ARBA" id="ARBA00064960"/>
    </source>
</evidence>
<reference evidence="23 24" key="1">
    <citation type="journal article" date="2019" name="Proc. Natl. Acad. Sci. U.S.A.">
        <title>Regulatory changes in pterin and carotenoid genes underlie balanced color polymorphisms in the wall lizard.</title>
        <authorList>
            <person name="Andrade P."/>
            <person name="Pinho C."/>
            <person name="Perez I de Lanuza G."/>
            <person name="Afonso S."/>
            <person name="Brejcha J."/>
            <person name="Rubin C.J."/>
            <person name="Wallerman O."/>
            <person name="Pereira P."/>
            <person name="Sabatino S.J."/>
            <person name="Bellati A."/>
            <person name="Pellitteri-Rosa D."/>
            <person name="Bosakova Z."/>
            <person name="Bunikis I."/>
            <person name="Carretero M.A."/>
            <person name="Feiner N."/>
            <person name="Marsik P."/>
            <person name="Pauperio F."/>
            <person name="Salvi D."/>
            <person name="Soler L."/>
            <person name="While G.M."/>
            <person name="Uller T."/>
            <person name="Font E."/>
            <person name="Andersson L."/>
            <person name="Carneiro M."/>
        </authorList>
    </citation>
    <scope>NUCLEOTIDE SEQUENCE</scope>
</reference>
<keyword evidence="8" id="KW-0221">Differentiation</keyword>
<evidence type="ECO:0000256" key="21">
    <source>
        <dbReference type="SAM" id="Phobius"/>
    </source>
</evidence>
<evidence type="ECO:0000256" key="20">
    <source>
        <dbReference type="SAM" id="MobiDB-lite"/>
    </source>
</evidence>
<dbReference type="Ensembl" id="ENSPMRT00000012671.1">
    <property type="protein sequence ID" value="ENSPMRP00000011867.1"/>
    <property type="gene ID" value="ENSPMRG00000007925.1"/>
</dbReference>
<keyword evidence="6" id="KW-0732">Signal</keyword>
<evidence type="ECO:0000256" key="14">
    <source>
        <dbReference type="ARBA" id="ARBA00023273"/>
    </source>
</evidence>
<dbReference type="PROSITE" id="PS00232">
    <property type="entry name" value="CADHERIN_1"/>
    <property type="match status" value="3"/>
</dbReference>
<dbReference type="GeneTree" id="ENSGT00940000161160"/>
<organism evidence="23 24">
    <name type="scientific">Podarcis muralis</name>
    <name type="common">Wall lizard</name>
    <name type="synonym">Lacerta muralis</name>
    <dbReference type="NCBI Taxonomy" id="64176"/>
    <lineage>
        <taxon>Eukaryota</taxon>
        <taxon>Metazoa</taxon>
        <taxon>Chordata</taxon>
        <taxon>Craniata</taxon>
        <taxon>Vertebrata</taxon>
        <taxon>Euteleostomi</taxon>
        <taxon>Lepidosauria</taxon>
        <taxon>Squamata</taxon>
        <taxon>Bifurcata</taxon>
        <taxon>Unidentata</taxon>
        <taxon>Episquamata</taxon>
        <taxon>Laterata</taxon>
        <taxon>Lacertibaenia</taxon>
        <taxon>Lacertidae</taxon>
        <taxon>Podarcis</taxon>
    </lineage>
</organism>
<dbReference type="FunFam" id="2.60.40.60:FF:000094">
    <property type="entry name" value="protocadherin gamma-C4 isoform X2"/>
    <property type="match status" value="2"/>
</dbReference>
<comment type="function">
    <text evidence="15">Intermicrovillar adhesion molecule that forms, via its extracellular domain, calcium-dependent heterophilic complexes with CDHR5 on adjacent microvilli. Thereby, controls the packing of microvilli at the apical membrane of epithelial cells. Through its cytoplasmic domain, interacts with microvillus cytoplasmic proteins to form the intermicrovillar adhesion complex/IMAC. This complex plays a central role in microvilli and epithelial brush border differentiation. May also play a role in cell-cell adhesion and contact inhibition in epithelial cells.</text>
</comment>
<keyword evidence="14" id="KW-0966">Cell projection</keyword>
<feature type="domain" description="Cadherin" evidence="22">
    <location>
        <begin position="971"/>
        <end position="1092"/>
    </location>
</feature>
<evidence type="ECO:0000256" key="13">
    <source>
        <dbReference type="ARBA" id="ARBA00023136"/>
    </source>
</evidence>
<feature type="transmembrane region" description="Helical" evidence="21">
    <location>
        <begin position="44"/>
        <end position="64"/>
    </location>
</feature>
<dbReference type="FunFam" id="2.60.40.60:FF:000221">
    <property type="entry name" value="Cadherin related family member 2"/>
    <property type="match status" value="1"/>
</dbReference>
<dbReference type="PROSITE" id="PS50268">
    <property type="entry name" value="CADHERIN_2"/>
    <property type="match status" value="9"/>
</dbReference>
<feature type="transmembrane region" description="Helical" evidence="21">
    <location>
        <begin position="1196"/>
        <end position="1220"/>
    </location>
</feature>
<dbReference type="SUPFAM" id="SSF49313">
    <property type="entry name" value="Cadherin-like"/>
    <property type="match status" value="9"/>
</dbReference>
<evidence type="ECO:0000256" key="3">
    <source>
        <dbReference type="ARBA" id="ARBA00022475"/>
    </source>
</evidence>
<feature type="domain" description="Cadherin" evidence="22">
    <location>
        <begin position="67"/>
        <end position="165"/>
    </location>
</feature>
<keyword evidence="5 21" id="KW-0812">Transmembrane</keyword>
<dbReference type="GO" id="GO:0005509">
    <property type="term" value="F:calcium ion binding"/>
    <property type="evidence" value="ECO:0007669"/>
    <property type="project" value="UniProtKB-UniRule"/>
</dbReference>
<dbReference type="OMA" id="QTVMLVQ"/>
<dbReference type="PANTHER" id="PTHR24026">
    <property type="entry name" value="FAT ATYPICAL CADHERIN-RELATED"/>
    <property type="match status" value="1"/>
</dbReference>
<evidence type="ECO:0000256" key="15">
    <source>
        <dbReference type="ARBA" id="ARBA00059631"/>
    </source>
</evidence>
<feature type="compositionally biased region" description="Basic and acidic residues" evidence="20">
    <location>
        <begin position="1332"/>
        <end position="1344"/>
    </location>
</feature>
<feature type="domain" description="Cadherin" evidence="22">
    <location>
        <begin position="166"/>
        <end position="281"/>
    </location>
</feature>
<dbReference type="RefSeq" id="XP_028574255.1">
    <property type="nucleotide sequence ID" value="XM_028718422.1"/>
</dbReference>
<keyword evidence="12 21" id="KW-1133">Transmembrane helix</keyword>
<evidence type="ECO:0000259" key="22">
    <source>
        <dbReference type="PROSITE" id="PS50268"/>
    </source>
</evidence>
<dbReference type="FunFam" id="2.60.40.60:FF:000168">
    <property type="entry name" value="Cadherin-related family member 2"/>
    <property type="match status" value="1"/>
</dbReference>
<feature type="region of interest" description="Disordered" evidence="20">
    <location>
        <begin position="1312"/>
        <end position="1362"/>
    </location>
</feature>
<feature type="domain" description="Cadherin" evidence="22">
    <location>
        <begin position="734"/>
        <end position="851"/>
    </location>
</feature>
<dbReference type="GO" id="GO:0030855">
    <property type="term" value="P:epithelial cell differentiation"/>
    <property type="evidence" value="ECO:0007669"/>
    <property type="project" value="Ensembl"/>
</dbReference>
<evidence type="ECO:0000256" key="4">
    <source>
        <dbReference type="ARBA" id="ARBA00022553"/>
    </source>
</evidence>
<dbReference type="GO" id="GO:0031526">
    <property type="term" value="C:brush border membrane"/>
    <property type="evidence" value="ECO:0007669"/>
    <property type="project" value="Ensembl"/>
</dbReference>
<evidence type="ECO:0000256" key="18">
    <source>
        <dbReference type="ARBA" id="ARBA00067497"/>
    </source>
</evidence>
<sequence>MIDQLICSRSQSLSEVLRSLSPAAELSCFLRVLQETRSVCPSRMLWLSWAILSMFLAVASGNTAPRFEMNRTFSLPEDTPIGAFVLRLVAVDDEGDVLTYSISGSDAHYFNLDSRSGNVTLKQRVNYEDIQIMFLDAQVTDGKSVPVEMRITIIVEDRNNNKPIFQNEPYFTDVPENTAIGSSIYTVLAVDMDSGNAGRVSYSIEEVNPNDAENHDLFYIHYNGTVFLNGSLSYNNKSTFYRIKIFARDNGGLLHGQFIYQNNTAYLSVTVVDVADLDPVFLGAPYSGSVPENCPLGTSVVKVQAIDQDKNVNDIIDYSIITANSLFTINNATGVITVSGHLDREGIPGEEVQLQVVAQERNLNIYQQVAQVNTTVTIQVTDINDNKPQFYLCEDYATCDFTGPPEGDFSGEIEEHASSRTPVAGLNIVAYDPDKGSNGTFQLSLRGPDAFAFSVSPWKIVNEGTVQVLVSNSSLVDYEKTPTMTVEIVANDTGRDTDCCSFAMVTINLTDINDHRPEFNQSEYKLYVLEESPPGTVVSSNITATDPDSGKYGEITYYLLPQSIHSTFTVNATSGAVLVANGSNLDWGKRSVYYATLQAVDGGGLSGSTQLEITVVDINNNPPVVVGSYNVFVTEGQETRVQIQATDQDDPETNNSRLQFEIVPGEFSSNFTIDPNTGVLSSEGPLDREAIPAELEGKMVVTVLVHDLGIPQLNDTVNVTFIVEDINDNAPRFNSSFYEFSVPEGLKGVFVGSVEATDADQTVINNRISFYIVSSTGSNNFMVRSNRLGSGWYQGILNLDSDVALDYDRLQQKFFNLTVQAENSDFGGTVEAVTAVVRVNVLDVNDESPTIEPSPPRDIEVLENVTLHELVVTLNATDMDTNHSLVFQELAVACFNRSVNVGNVCQEWFLLEPNGSIFVNSSEIDYEACDLVELTLRVKDEFTEKGDPFSGNETLRILITDVNDNPPVFVESTTTSVIIPEVSSVNRQVAVVKAKDADSGVNSVISFAISRVLFIPDNGPEQIRENLFKVETTAEKDLYIGSIQVASSLDSSLKGQYRVTVEAKDHGNPPLYSSVSLDIYTVDQSYRVRLVFDSSLQDVQSNSDEINVALSIATQATVHVANIRSIEDSGSSRSDRAVVKTAMEAYFVYSNGTALMPGEVRTLIQRNPGELSRLLKLGLSIIGPVEVTQSNKENELFAVIAGLAVAALVILIVMILIIIGMRKSYVRKLRALKALKVASKFSPGDVVQGPAIPGTNRYNTEGANPVLGFSLYPSLDLEENASSEVASLNSLDENMVDAPEVAPEVAPAAYKRDKADAVHQENGQNEPLKAALESHKKDKPEQLGHSKQSFAFDNTSLDTSDI</sequence>
<feature type="domain" description="Cadherin" evidence="22">
    <location>
        <begin position="625"/>
        <end position="733"/>
    </location>
</feature>
<dbReference type="CTD" id="54825"/>
<name>A0A670IKT3_PODMU</name>
<keyword evidence="24" id="KW-1185">Reference proteome</keyword>
<dbReference type="GeneID" id="114591424"/>
<proteinExistence type="predicted"/>
<dbReference type="CDD" id="cd11304">
    <property type="entry name" value="Cadherin_repeat"/>
    <property type="match status" value="9"/>
</dbReference>
<keyword evidence="7" id="KW-0677">Repeat</keyword>
<keyword evidence="3" id="KW-1003">Cell membrane</keyword>
<feature type="compositionally biased region" description="Polar residues" evidence="20">
    <location>
        <begin position="1345"/>
        <end position="1362"/>
    </location>
</feature>
<keyword evidence="9 19" id="KW-0106">Calcium</keyword>
<dbReference type="GO" id="GO:0050839">
    <property type="term" value="F:cell adhesion molecule binding"/>
    <property type="evidence" value="ECO:0007669"/>
    <property type="project" value="Ensembl"/>
</dbReference>
<dbReference type="InterPro" id="IPR020894">
    <property type="entry name" value="Cadherin_CS"/>
</dbReference>
<dbReference type="Pfam" id="PF00028">
    <property type="entry name" value="Cadherin"/>
    <property type="match status" value="7"/>
</dbReference>
<gene>
    <name evidence="23" type="primary">CDHR2</name>
</gene>
<dbReference type="GO" id="GO:0007156">
    <property type="term" value="P:homophilic cell adhesion via plasma membrane adhesion molecules"/>
    <property type="evidence" value="ECO:0007669"/>
    <property type="project" value="InterPro"/>
</dbReference>
<dbReference type="SMART" id="SM00112">
    <property type="entry name" value="CA"/>
    <property type="match status" value="9"/>
</dbReference>
<evidence type="ECO:0000256" key="16">
    <source>
        <dbReference type="ARBA" id="ARBA00060382"/>
    </source>
</evidence>
<evidence type="ECO:0000313" key="23">
    <source>
        <dbReference type="Ensembl" id="ENSPMRP00000011867.1"/>
    </source>
</evidence>
<feature type="domain" description="Cadherin" evidence="22">
    <location>
        <begin position="520"/>
        <end position="625"/>
    </location>
</feature>
<evidence type="ECO:0000256" key="19">
    <source>
        <dbReference type="PROSITE-ProRule" id="PRU00043"/>
    </source>
</evidence>
<comment type="subunit">
    <text evidence="17">Part of the IMAC/intermicrovillar adhesion complex/intermicrovillar tip-link complex composed of ANKS4B, MYO7B, USH1C, CDHR2 and CDHR5. Interacts with MAST2. Interacts (via cytoplasmic domain) with USH1C and MYO7B; required for proper localization of CDHR2 to microvilli tips and its function in brush border differentiation.</text>
</comment>
<keyword evidence="10" id="KW-0130">Cell adhesion</keyword>
<evidence type="ECO:0000256" key="7">
    <source>
        <dbReference type="ARBA" id="ARBA00022737"/>
    </source>
</evidence>
<dbReference type="GO" id="GO:0090675">
    <property type="term" value="P:intermicrovillar adhesion"/>
    <property type="evidence" value="ECO:0007669"/>
    <property type="project" value="Ensembl"/>
</dbReference>
<evidence type="ECO:0000256" key="6">
    <source>
        <dbReference type="ARBA" id="ARBA00022729"/>
    </source>
</evidence>
<protein>
    <recommendedName>
        <fullName evidence="18">Cadherin-related family member 2</fullName>
    </recommendedName>
</protein>
<dbReference type="PRINTS" id="PR00205">
    <property type="entry name" value="CADHERIN"/>
</dbReference>
<dbReference type="FunFam" id="2.60.40.60:FF:000101">
    <property type="entry name" value="FAT atypical cadherin 4"/>
    <property type="match status" value="1"/>
</dbReference>
<keyword evidence="11" id="KW-0965">Cell junction</keyword>
<dbReference type="GO" id="GO:0070161">
    <property type="term" value="C:anchoring junction"/>
    <property type="evidence" value="ECO:0007669"/>
    <property type="project" value="UniProtKB-SubCell"/>
</dbReference>
<dbReference type="Gene3D" id="2.60.40.60">
    <property type="entry name" value="Cadherins"/>
    <property type="match status" value="9"/>
</dbReference>
<dbReference type="InterPro" id="IPR015919">
    <property type="entry name" value="Cadherin-like_sf"/>
</dbReference>
<evidence type="ECO:0000256" key="2">
    <source>
        <dbReference type="ARBA" id="ARBA00004282"/>
    </source>
</evidence>
<comment type="subcellular location">
    <subcellularLocation>
        <location evidence="1">Apical cell membrane</location>
        <topology evidence="1">Single-pass type I membrane protein</topology>
    </subcellularLocation>
    <subcellularLocation>
        <location evidence="2">Cell junction</location>
    </subcellularLocation>
    <subcellularLocation>
        <location evidence="16">Cell projection</location>
        <location evidence="16">Microvillus membrane</location>
        <topology evidence="16">Single-pass type I membrane protein</topology>
    </subcellularLocation>
</comment>
<evidence type="ECO:0000256" key="10">
    <source>
        <dbReference type="ARBA" id="ARBA00022889"/>
    </source>
</evidence>
<dbReference type="GO" id="GO:0044331">
    <property type="term" value="P:cell-cell adhesion mediated by cadherin"/>
    <property type="evidence" value="ECO:0007669"/>
    <property type="project" value="Ensembl"/>
</dbReference>
<dbReference type="InterPro" id="IPR002126">
    <property type="entry name" value="Cadherin-like_dom"/>
</dbReference>
<reference evidence="23" key="2">
    <citation type="submission" date="2025-08" db="UniProtKB">
        <authorList>
            <consortium name="Ensembl"/>
        </authorList>
    </citation>
    <scope>IDENTIFICATION</scope>
</reference>
<feature type="domain" description="Cadherin" evidence="22">
    <location>
        <begin position="853"/>
        <end position="969"/>
    </location>
</feature>
<dbReference type="FunFam" id="2.60.40.60:FF:000252">
    <property type="entry name" value="Cadherin related family member 2"/>
    <property type="match status" value="1"/>
</dbReference>
<evidence type="ECO:0000256" key="1">
    <source>
        <dbReference type="ARBA" id="ARBA00004247"/>
    </source>
</evidence>
<dbReference type="PANTHER" id="PTHR24026:SF133">
    <property type="entry name" value="CADHERIN-RELATED FAMILY MEMBER 2"/>
    <property type="match status" value="1"/>
</dbReference>
<dbReference type="GO" id="GO:0031528">
    <property type="term" value="C:microvillus membrane"/>
    <property type="evidence" value="ECO:0007669"/>
    <property type="project" value="UniProtKB-SubCell"/>
</dbReference>
<dbReference type="FunFam" id="2.60.40.60:FF:000245">
    <property type="entry name" value="Cadherin related family member 2"/>
    <property type="match status" value="1"/>
</dbReference>